<dbReference type="PANTHER" id="PTHR44688:SF16">
    <property type="entry name" value="DNA-BINDING TRANSCRIPTIONAL ACTIVATOR DEVR_DOSR"/>
    <property type="match status" value="1"/>
</dbReference>
<dbReference type="SUPFAM" id="SSF46894">
    <property type="entry name" value="C-terminal effector domain of the bipartite response regulators"/>
    <property type="match status" value="1"/>
</dbReference>
<keyword evidence="2" id="KW-0238">DNA-binding</keyword>
<evidence type="ECO:0000256" key="1">
    <source>
        <dbReference type="ARBA" id="ARBA00023015"/>
    </source>
</evidence>
<accession>A0ABZ1UQE3</accession>
<evidence type="ECO:0000313" key="6">
    <source>
        <dbReference type="Proteomes" id="UP000321323"/>
    </source>
</evidence>
<dbReference type="InterPro" id="IPR036388">
    <property type="entry name" value="WH-like_DNA-bd_sf"/>
</dbReference>
<dbReference type="CDD" id="cd06170">
    <property type="entry name" value="LuxR_C_like"/>
    <property type="match status" value="1"/>
</dbReference>
<dbReference type="PRINTS" id="PR00038">
    <property type="entry name" value="HTHLUXR"/>
</dbReference>
<organism evidence="5 6">
    <name type="scientific">[Empedobacter] haloabium</name>
    <dbReference type="NCBI Taxonomy" id="592317"/>
    <lineage>
        <taxon>Bacteria</taxon>
        <taxon>Pseudomonadati</taxon>
        <taxon>Pseudomonadota</taxon>
        <taxon>Betaproteobacteria</taxon>
        <taxon>Burkholderiales</taxon>
        <taxon>Oxalobacteraceae</taxon>
        <taxon>Telluria group</taxon>
        <taxon>Telluria group incertae sedis</taxon>
    </lineage>
</organism>
<proteinExistence type="predicted"/>
<name>A0ABZ1UQE3_9BURK</name>
<keyword evidence="1" id="KW-0805">Transcription regulation</keyword>
<dbReference type="InterPro" id="IPR000792">
    <property type="entry name" value="Tscrpt_reg_LuxR_C"/>
</dbReference>
<dbReference type="SMART" id="SM00421">
    <property type="entry name" value="HTH_LUXR"/>
    <property type="match status" value="1"/>
</dbReference>
<sequence length="302" mass="33325">MLQYFSSLMLEMYETAEQVACSDFSARVADLLARVLSFDVAELGCGVVRERRQSLRQVVEGDSVVLSSSFHLDLPPPALCSSAQLRQLFDPGRLLGHAQRQGLRQLLLIGSVETPLRPPDWLLLGRRGRRPFTAGAALYATALWPHLLRCKQLCQRRYLAEQASVTTMGGFALVSAYDAVDVCDDAFNGLARLEWPHCLAGQLPGGVLVTLRSQGRYDGRLTRWSLEPGPGGAFLCKVTQRQPFDLLTPAEAVTARHYAQGRTHGEIAALLGVSSNTVRTHLAHVFSKLDIHRKSELPARLR</sequence>
<dbReference type="Proteomes" id="UP000321323">
    <property type="component" value="Chromosome"/>
</dbReference>
<dbReference type="Gene3D" id="1.10.10.10">
    <property type="entry name" value="Winged helix-like DNA-binding domain superfamily/Winged helix DNA-binding domain"/>
    <property type="match status" value="1"/>
</dbReference>
<evidence type="ECO:0000256" key="2">
    <source>
        <dbReference type="ARBA" id="ARBA00023125"/>
    </source>
</evidence>
<dbReference type="EMBL" id="CP136508">
    <property type="protein sequence ID" value="WUR14903.1"/>
    <property type="molecule type" value="Genomic_DNA"/>
</dbReference>
<dbReference type="PANTHER" id="PTHR44688">
    <property type="entry name" value="DNA-BINDING TRANSCRIPTIONAL ACTIVATOR DEVR_DOSR"/>
    <property type="match status" value="1"/>
</dbReference>
<reference evidence="5 6" key="1">
    <citation type="journal article" date="2019" name="Int. J. Syst. Evol. Microbiol.">
        <title>The Draft Whole-Genome Sequence of the Antibiotic Producer Empedobacter haloabium ATCC 31962 Provides Indications for Its Taxonomic Reclassification.</title>
        <authorList>
            <person name="Miess H."/>
            <person name="Arlt P."/>
            <person name="Apel A.K."/>
            <person name="Weber T."/>
            <person name="Nieselt K."/>
            <person name="Hanssen F."/>
            <person name="Czemmel S."/>
            <person name="Nahnsen S."/>
            <person name="Gross H."/>
        </authorList>
    </citation>
    <scope>NUCLEOTIDE SEQUENCE [LARGE SCALE GENOMIC DNA]</scope>
    <source>
        <strain evidence="5 6">ATCC 31962</strain>
    </source>
</reference>
<dbReference type="InterPro" id="IPR016032">
    <property type="entry name" value="Sig_transdc_resp-reg_C-effctor"/>
</dbReference>
<evidence type="ECO:0000313" key="5">
    <source>
        <dbReference type="EMBL" id="WUR14903.1"/>
    </source>
</evidence>
<keyword evidence="6" id="KW-1185">Reference proteome</keyword>
<dbReference type="PROSITE" id="PS50043">
    <property type="entry name" value="HTH_LUXR_2"/>
    <property type="match status" value="1"/>
</dbReference>
<evidence type="ECO:0000256" key="3">
    <source>
        <dbReference type="ARBA" id="ARBA00023163"/>
    </source>
</evidence>
<dbReference type="Pfam" id="PF00196">
    <property type="entry name" value="GerE"/>
    <property type="match status" value="1"/>
</dbReference>
<evidence type="ECO:0000259" key="4">
    <source>
        <dbReference type="PROSITE" id="PS50043"/>
    </source>
</evidence>
<protein>
    <submittedName>
        <fullName evidence="5">Helix-turn-helix transcriptional regulator</fullName>
    </submittedName>
</protein>
<feature type="domain" description="HTH luxR-type" evidence="4">
    <location>
        <begin position="240"/>
        <end position="302"/>
    </location>
</feature>
<keyword evidence="3" id="KW-0804">Transcription</keyword>
<gene>
    <name evidence="5" type="ORF">E7V67_007285</name>
</gene>